<protein>
    <submittedName>
        <fullName evidence="2">MSMEG_0570 family nitrogen starvation response protein</fullName>
    </submittedName>
</protein>
<dbReference type="KEGG" id="ccam:M5D45_19765"/>
<reference evidence="2" key="2">
    <citation type="journal article" date="2022" name="Microbiol. Resour. Announc.">
        <title>Genome Sequence of Cupriavidus campinensis Strain G5, a Member of a Bacterial Consortium Capable of Polyethylene Degradation.</title>
        <authorList>
            <person name="Schneider B."/>
            <person name="Pfeiffer F."/>
            <person name="Dyall-Smith M."/>
            <person name="Kunte H.J."/>
        </authorList>
    </citation>
    <scope>NUCLEOTIDE SEQUENCE</scope>
    <source>
        <strain evidence="2">G5</strain>
    </source>
</reference>
<dbReference type="EMBL" id="VCIZ01000008">
    <property type="protein sequence ID" value="TSP11923.1"/>
    <property type="molecule type" value="Genomic_DNA"/>
</dbReference>
<evidence type="ECO:0000313" key="3">
    <source>
        <dbReference type="Proteomes" id="UP000318943"/>
    </source>
</evidence>
<dbReference type="InterPro" id="IPR023846">
    <property type="entry name" value="CHP04042_MSMEG0570"/>
</dbReference>
<dbReference type="RefSeq" id="WP_144198740.1">
    <property type="nucleotide sequence ID" value="NZ_CAJPVH010000009.1"/>
</dbReference>
<proteinExistence type="predicted"/>
<dbReference type="EMBL" id="CP097331">
    <property type="protein sequence ID" value="URF07442.1"/>
    <property type="molecule type" value="Genomic_DNA"/>
</dbReference>
<evidence type="ECO:0000313" key="4">
    <source>
        <dbReference type="Proteomes" id="UP001056132"/>
    </source>
</evidence>
<dbReference type="NCBIfam" id="TIGR04042">
    <property type="entry name" value="MSMEG_0570_fam"/>
    <property type="match status" value="1"/>
</dbReference>
<gene>
    <name evidence="1" type="ORF">FGG12_15475</name>
    <name evidence="2" type="ORF">M5D45_19765</name>
</gene>
<keyword evidence="3" id="KW-1185">Reference proteome</keyword>
<sequence length="95" mass="10745">MPVTYFRVRWPDLTESNCYSPSSVVTDYFDAGQDYPLDEFMRRARLALSEASERVRAKYGYACTAAMAELEAMESTARRWQAAPGASVRLIGFDC</sequence>
<dbReference type="Proteomes" id="UP000318943">
    <property type="component" value="Unassembled WGS sequence"/>
</dbReference>
<reference evidence="2" key="3">
    <citation type="submission" date="2022-05" db="EMBL/GenBank/DDBJ databases">
        <authorList>
            <person name="Kunte H.-J."/>
        </authorList>
    </citation>
    <scope>NUCLEOTIDE SEQUENCE</scope>
    <source>
        <strain evidence="2">G5</strain>
    </source>
</reference>
<evidence type="ECO:0000313" key="2">
    <source>
        <dbReference type="EMBL" id="URF07442.1"/>
    </source>
</evidence>
<organism evidence="2 4">
    <name type="scientific">Cupriavidus campinensis</name>
    <dbReference type="NCBI Taxonomy" id="151783"/>
    <lineage>
        <taxon>Bacteria</taxon>
        <taxon>Pseudomonadati</taxon>
        <taxon>Pseudomonadota</taxon>
        <taxon>Betaproteobacteria</taxon>
        <taxon>Burkholderiales</taxon>
        <taxon>Burkholderiaceae</taxon>
        <taxon>Cupriavidus</taxon>
    </lineage>
</organism>
<dbReference type="Proteomes" id="UP001056132">
    <property type="component" value="Chromosome 2"/>
</dbReference>
<dbReference type="AlphaFoldDB" id="A0AAE9I4S7"/>
<reference evidence="1 3" key="1">
    <citation type="submission" date="2019-05" db="EMBL/GenBank/DDBJ databases">
        <title>Whole genome sequence analysis of Cupriavidus campinensis S14E4C strain.</title>
        <authorList>
            <person name="Abbaszade G."/>
            <person name="Szabo A."/>
            <person name="Toumi M."/>
            <person name="Toth E."/>
        </authorList>
    </citation>
    <scope>NUCLEOTIDE SEQUENCE [LARGE SCALE GENOMIC DNA]</scope>
    <source>
        <strain evidence="1 3">S14E4C</strain>
    </source>
</reference>
<accession>A0AAE9I4S7</accession>
<name>A0AAE9I4S7_9BURK</name>
<evidence type="ECO:0000313" key="1">
    <source>
        <dbReference type="EMBL" id="TSP11923.1"/>
    </source>
</evidence>